<dbReference type="InterPro" id="IPR006148">
    <property type="entry name" value="Glc/Gal-6P_isomerase"/>
</dbReference>
<comment type="function">
    <text evidence="2 7">Hydrolysis of 6-phosphogluconolactone to 6-phosphogluconate.</text>
</comment>
<evidence type="ECO:0000256" key="6">
    <source>
        <dbReference type="ARBA" id="ARBA00020337"/>
    </source>
</evidence>
<evidence type="ECO:0000256" key="2">
    <source>
        <dbReference type="ARBA" id="ARBA00002681"/>
    </source>
</evidence>
<evidence type="ECO:0000313" key="10">
    <source>
        <dbReference type="Proteomes" id="UP000190460"/>
    </source>
</evidence>
<comment type="catalytic activity">
    <reaction evidence="1 7">
        <text>6-phospho-D-glucono-1,5-lactone + H2O = 6-phospho-D-gluconate + H(+)</text>
        <dbReference type="Rhea" id="RHEA:12556"/>
        <dbReference type="ChEBI" id="CHEBI:15377"/>
        <dbReference type="ChEBI" id="CHEBI:15378"/>
        <dbReference type="ChEBI" id="CHEBI:57955"/>
        <dbReference type="ChEBI" id="CHEBI:58759"/>
        <dbReference type="EC" id="3.1.1.31"/>
    </reaction>
</comment>
<dbReference type="AlphaFoldDB" id="A0A1T4WA78"/>
<dbReference type="PANTHER" id="PTHR11054">
    <property type="entry name" value="6-PHOSPHOGLUCONOLACTONASE"/>
    <property type="match status" value="1"/>
</dbReference>
<dbReference type="GO" id="GO:0005975">
    <property type="term" value="P:carbohydrate metabolic process"/>
    <property type="evidence" value="ECO:0007669"/>
    <property type="project" value="UniProtKB-UniRule"/>
</dbReference>
<dbReference type="STRING" id="92487.SAMN02745130_01355"/>
<dbReference type="RefSeq" id="WP_078921824.1">
    <property type="nucleotide sequence ID" value="NZ_FUYB01000004.1"/>
</dbReference>
<dbReference type="GO" id="GO:0017057">
    <property type="term" value="F:6-phosphogluconolactonase activity"/>
    <property type="evidence" value="ECO:0007669"/>
    <property type="project" value="UniProtKB-UniRule"/>
</dbReference>
<dbReference type="InterPro" id="IPR037171">
    <property type="entry name" value="NagB/RpiA_transferase-like"/>
</dbReference>
<comment type="pathway">
    <text evidence="3 7">Carbohydrate degradation; pentose phosphate pathway; D-ribulose 5-phosphate from D-glucose 6-phosphate (oxidative stage): step 2/3.</text>
</comment>
<dbReference type="SUPFAM" id="SSF100950">
    <property type="entry name" value="NagB/RpiA/CoA transferase-like"/>
    <property type="match status" value="1"/>
</dbReference>
<evidence type="ECO:0000256" key="3">
    <source>
        <dbReference type="ARBA" id="ARBA00004961"/>
    </source>
</evidence>
<dbReference type="Gene3D" id="3.40.50.1360">
    <property type="match status" value="1"/>
</dbReference>
<evidence type="ECO:0000256" key="1">
    <source>
        <dbReference type="ARBA" id="ARBA00000832"/>
    </source>
</evidence>
<keyword evidence="7" id="KW-0378">Hydrolase</keyword>
<feature type="domain" description="Glucosamine/galactosamine-6-phosphate isomerase" evidence="8">
    <location>
        <begin position="9"/>
        <end position="218"/>
    </location>
</feature>
<reference evidence="9 10" key="1">
    <citation type="submission" date="2017-02" db="EMBL/GenBank/DDBJ databases">
        <authorList>
            <person name="Peterson S.W."/>
        </authorList>
    </citation>
    <scope>NUCLEOTIDE SEQUENCE [LARGE SCALE GENOMIC DNA]</scope>
    <source>
        <strain evidence="9 10">ATCC 49788</strain>
    </source>
</reference>
<evidence type="ECO:0000256" key="7">
    <source>
        <dbReference type="RuleBase" id="RU365095"/>
    </source>
</evidence>
<keyword evidence="10" id="KW-1185">Reference proteome</keyword>
<evidence type="ECO:0000313" key="9">
    <source>
        <dbReference type="EMBL" id="SKA74234.1"/>
    </source>
</evidence>
<sequence length="232" mass="25267">MNLVSYADRALQAEQLAQLVASELQQAVASQDKASAAFAGGTTPVLFFKALSKQAVDWSKLRITLTDERQVEPNHERSNALLLTNNLLANLQPPAHFQALYQLGQTATELASLSLNLQQQFFPLDVVVLGMGNDGHFASLFPHAPNLAAGLDPDYPDILLEIRVADLPEARISMSLAALLQAKHLHLLITGADKKQLLEQAQTRIAARLPVQWPIEALLQQAGDSLTVHYAP</sequence>
<gene>
    <name evidence="7" type="primary">pgl</name>
    <name evidence="9" type="ORF">SAMN02745130_01355</name>
</gene>
<protein>
    <recommendedName>
        <fullName evidence="6 7">6-phosphogluconolactonase</fullName>
        <shortName evidence="7">6PGL</shortName>
        <ecNumber evidence="5 7">3.1.1.31</ecNumber>
    </recommendedName>
</protein>
<dbReference type="EMBL" id="FUYB01000004">
    <property type="protein sequence ID" value="SKA74234.1"/>
    <property type="molecule type" value="Genomic_DNA"/>
</dbReference>
<evidence type="ECO:0000256" key="4">
    <source>
        <dbReference type="ARBA" id="ARBA00010662"/>
    </source>
</evidence>
<organism evidence="9 10">
    <name type="scientific">Thiothrix eikelboomii</name>
    <dbReference type="NCBI Taxonomy" id="92487"/>
    <lineage>
        <taxon>Bacteria</taxon>
        <taxon>Pseudomonadati</taxon>
        <taxon>Pseudomonadota</taxon>
        <taxon>Gammaproteobacteria</taxon>
        <taxon>Thiotrichales</taxon>
        <taxon>Thiotrichaceae</taxon>
        <taxon>Thiothrix</taxon>
    </lineage>
</organism>
<proteinExistence type="inferred from homology"/>
<dbReference type="UniPathway" id="UPA00115">
    <property type="reaction ID" value="UER00409"/>
</dbReference>
<dbReference type="PANTHER" id="PTHR11054:SF0">
    <property type="entry name" value="6-PHOSPHOGLUCONOLACTONASE"/>
    <property type="match status" value="1"/>
</dbReference>
<dbReference type="InterPro" id="IPR005900">
    <property type="entry name" value="6-phosphogluconolactonase_DevB"/>
</dbReference>
<evidence type="ECO:0000256" key="5">
    <source>
        <dbReference type="ARBA" id="ARBA00013198"/>
    </source>
</evidence>
<accession>A0A1T4WA78</accession>
<dbReference type="OrthoDB" id="9810967at2"/>
<comment type="similarity">
    <text evidence="4 7">Belongs to the glucosamine/galactosamine-6-phosphate isomerase family. 6-phosphogluconolactonase subfamily.</text>
</comment>
<dbReference type="GO" id="GO:0006098">
    <property type="term" value="P:pentose-phosphate shunt"/>
    <property type="evidence" value="ECO:0007669"/>
    <property type="project" value="UniProtKB-UniPathway"/>
</dbReference>
<dbReference type="InterPro" id="IPR039104">
    <property type="entry name" value="6PGL"/>
</dbReference>
<dbReference type="EC" id="3.1.1.31" evidence="5 7"/>
<dbReference type="CDD" id="cd01400">
    <property type="entry name" value="6PGL"/>
    <property type="match status" value="1"/>
</dbReference>
<dbReference type="Proteomes" id="UP000190460">
    <property type="component" value="Unassembled WGS sequence"/>
</dbReference>
<dbReference type="Pfam" id="PF01182">
    <property type="entry name" value="Glucosamine_iso"/>
    <property type="match status" value="1"/>
</dbReference>
<evidence type="ECO:0000259" key="8">
    <source>
        <dbReference type="Pfam" id="PF01182"/>
    </source>
</evidence>
<name>A0A1T4WA78_9GAMM</name>
<dbReference type="NCBIfam" id="TIGR01198">
    <property type="entry name" value="pgl"/>
    <property type="match status" value="1"/>
</dbReference>